<sequence>MQTKLYLSLMVIAAGLFLSACQQSTAKIEKNPVTTELRAPAYPLITIDPYTSAWSMTDELYGEPVKHWTEETHSLIGAIRVDGQVYRFLGKEDIPWKTLLPLSKEEAWQAKYTNSSPANGWEQNDFDDQAWQAGTGAFGTPGHQAAKTDWDSGDIWVRREFDTPELAPTDPLYLVYFHDDDFELYLNGKEIVNTGNRARRDVVLKIDASLLNESGKNVLAAHCRDRGGEAYVDFGLFTEIDQKRVFTQTAKQTKVSLSATQTHYEFTCGPVDLKLQFVSPLLPGDLDLLSRPVNYINYQVVSNDGAEHEVQVYIEATPEWAVNEPTQDVEITKGQAGEVGFLKAGTIEQPVLQKKGDNIRIDWGYVYLAANQNENTSLAIGDYFETKDAFTQSGTVAGESSMTARPSKQMPAMAFVDNLGTVSSDEASGYVMLAYDDLESIQYFGDNLKGWWTKEGTVTINDALEAASAEYSQVMNRSTEFDNQLWDETVKAGGKNYADLCVLAFRQSIAAHKLVKDTQGNILFLSKENFSNGSIGTVDVTYPSAPLYLKYNPDLLKGMLNPIFYYTESGKWTKPFAAHDVGTYPLANGQTYGGDMPVEESGNMVILTAAIAEMEGNADYAAEHWEALTTWANYLLENGLDPENQLCTDDFAGHFAHNVNLSVKAIMGIASYGRLAKMLGKDEVAEKYTSEAKRMAQEWMKMADDGDHYRLTFDKPGTWSQKYNLVWDKLMNLDIFPAEVAQTEIAYYLTKQNKYGLPLDNRRTYTKSDWIVWTATLADDKETFQKFIDPLHAYVTETPDRVPMSDWYETPSAEQVGFQARSVVGGYFIKLLEK</sequence>
<dbReference type="GO" id="GO:0005975">
    <property type="term" value="P:carbohydrate metabolic process"/>
    <property type="evidence" value="ECO:0007669"/>
    <property type="project" value="InterPro"/>
</dbReference>
<dbReference type="Gene3D" id="1.50.10.10">
    <property type="match status" value="1"/>
</dbReference>
<organism evidence="5 6">
    <name type="scientific">Sunxiuqinia dokdonensis</name>
    <dbReference type="NCBI Taxonomy" id="1409788"/>
    <lineage>
        <taxon>Bacteria</taxon>
        <taxon>Pseudomonadati</taxon>
        <taxon>Bacteroidota</taxon>
        <taxon>Bacteroidia</taxon>
        <taxon>Marinilabiliales</taxon>
        <taxon>Prolixibacteraceae</taxon>
        <taxon>Sunxiuqinia</taxon>
    </lineage>
</organism>
<dbReference type="InterPro" id="IPR008928">
    <property type="entry name" value="6-hairpin_glycosidase_sf"/>
</dbReference>
<feature type="domain" description="DUF4964" evidence="2">
    <location>
        <begin position="18"/>
        <end position="101"/>
    </location>
</feature>
<dbReference type="AlphaFoldDB" id="A0A0L8V322"/>
<keyword evidence="6" id="KW-1185">Reference proteome</keyword>
<proteinExistence type="predicted"/>
<dbReference type="PANTHER" id="PTHR31987">
    <property type="entry name" value="GLUTAMINASE A-RELATED"/>
    <property type="match status" value="1"/>
</dbReference>
<dbReference type="PATRIC" id="fig|1409788.3.peg.4355"/>
<comment type="caution">
    <text evidence="5">The sequence shown here is derived from an EMBL/GenBank/DDBJ whole genome shotgun (WGS) entry which is preliminary data.</text>
</comment>
<dbReference type="InterPro" id="IPR012341">
    <property type="entry name" value="6hp_glycosidase-like_sf"/>
</dbReference>
<dbReference type="Pfam" id="PF16335">
    <property type="entry name" value="GtaA_6_Hairpin"/>
    <property type="match status" value="1"/>
</dbReference>
<dbReference type="InterPro" id="IPR032515">
    <property type="entry name" value="DUF4964"/>
</dbReference>
<dbReference type="PROSITE" id="PS51257">
    <property type="entry name" value="PROKAR_LIPOPROTEIN"/>
    <property type="match status" value="1"/>
</dbReference>
<gene>
    <name evidence="5" type="ORF">NC99_42620</name>
</gene>
<reference evidence="6" key="1">
    <citation type="submission" date="2015-07" db="EMBL/GenBank/DDBJ databases">
        <title>Genome sequencing of Sunxiuqinia dokdonensis strain SK.</title>
        <authorList>
            <person name="Ahn S."/>
            <person name="Kim B.-C."/>
        </authorList>
    </citation>
    <scope>NUCLEOTIDE SEQUENCE [LARGE SCALE GENOMIC DNA]</scope>
    <source>
        <strain evidence="6">SK</strain>
    </source>
</reference>
<evidence type="ECO:0000259" key="3">
    <source>
        <dbReference type="Pfam" id="PF16335"/>
    </source>
</evidence>
<dbReference type="InterPro" id="IPR033433">
    <property type="entry name" value="GtaA_N"/>
</dbReference>
<dbReference type="Pfam" id="PF17168">
    <property type="entry name" value="DUF5127"/>
    <property type="match status" value="1"/>
</dbReference>
<feature type="chain" id="PRO_5005591515" evidence="1">
    <location>
        <begin position="27"/>
        <end position="834"/>
    </location>
</feature>
<evidence type="ECO:0000256" key="1">
    <source>
        <dbReference type="SAM" id="SignalP"/>
    </source>
</evidence>
<dbReference type="InterPro" id="IPR052743">
    <property type="entry name" value="Glutaminase_GtaA"/>
</dbReference>
<evidence type="ECO:0000259" key="2">
    <source>
        <dbReference type="Pfam" id="PF16334"/>
    </source>
</evidence>
<dbReference type="SUPFAM" id="SSF49785">
    <property type="entry name" value="Galactose-binding domain-like"/>
    <property type="match status" value="1"/>
</dbReference>
<evidence type="ECO:0000313" key="6">
    <source>
        <dbReference type="Proteomes" id="UP000036958"/>
    </source>
</evidence>
<protein>
    <submittedName>
        <fullName evidence="5">Glutaminase</fullName>
    </submittedName>
</protein>
<evidence type="ECO:0000313" key="5">
    <source>
        <dbReference type="EMBL" id="KOH42900.1"/>
    </source>
</evidence>
<dbReference type="InterPro" id="IPR032514">
    <property type="entry name" value="GtaA_central"/>
</dbReference>
<dbReference type="STRING" id="1409788.NC99_42620"/>
<accession>A0A0L8V322</accession>
<feature type="domain" description="Glutaminase A N-terminal" evidence="4">
    <location>
        <begin position="260"/>
        <end position="485"/>
    </location>
</feature>
<dbReference type="Pfam" id="PF16334">
    <property type="entry name" value="DUF4964"/>
    <property type="match status" value="1"/>
</dbReference>
<dbReference type="EMBL" id="LGIA01000207">
    <property type="protein sequence ID" value="KOH42900.1"/>
    <property type="molecule type" value="Genomic_DNA"/>
</dbReference>
<dbReference type="PANTHER" id="PTHR31987:SF1">
    <property type="entry name" value="GLUTAMINASE A"/>
    <property type="match status" value="1"/>
</dbReference>
<dbReference type="Gene3D" id="2.60.120.260">
    <property type="entry name" value="Galactose-binding domain-like"/>
    <property type="match status" value="1"/>
</dbReference>
<feature type="signal peptide" evidence="1">
    <location>
        <begin position="1"/>
        <end position="26"/>
    </location>
</feature>
<dbReference type="OrthoDB" id="175993at2"/>
<name>A0A0L8V322_9BACT</name>
<evidence type="ECO:0000259" key="4">
    <source>
        <dbReference type="Pfam" id="PF17168"/>
    </source>
</evidence>
<dbReference type="InterPro" id="IPR008979">
    <property type="entry name" value="Galactose-bd-like_sf"/>
</dbReference>
<keyword evidence="1" id="KW-0732">Signal</keyword>
<dbReference type="Proteomes" id="UP000036958">
    <property type="component" value="Unassembled WGS sequence"/>
</dbReference>
<feature type="domain" description="Glutaminase A central" evidence="3">
    <location>
        <begin position="494"/>
        <end position="831"/>
    </location>
</feature>
<dbReference type="RefSeq" id="WP_053187979.1">
    <property type="nucleotide sequence ID" value="NZ_LGIA01000207.1"/>
</dbReference>
<dbReference type="SUPFAM" id="SSF48208">
    <property type="entry name" value="Six-hairpin glycosidases"/>
    <property type="match status" value="1"/>
</dbReference>